<reference evidence="3" key="1">
    <citation type="submission" date="2010-07" db="EMBL/GenBank/DDBJ databases">
        <title>The genome sequence of Gaeumannomyces graminis var. tritici strain R3-111a-1.</title>
        <authorList>
            <consortium name="The Broad Institute Genome Sequencing Platform"/>
            <person name="Ma L.-J."/>
            <person name="Dead R."/>
            <person name="Young S."/>
            <person name="Zeng Q."/>
            <person name="Koehrsen M."/>
            <person name="Alvarado L."/>
            <person name="Berlin A."/>
            <person name="Chapman S.B."/>
            <person name="Chen Z."/>
            <person name="Freedman E."/>
            <person name="Gellesch M."/>
            <person name="Goldberg J."/>
            <person name="Griggs A."/>
            <person name="Gujja S."/>
            <person name="Heilman E.R."/>
            <person name="Heiman D."/>
            <person name="Hepburn T."/>
            <person name="Howarth C."/>
            <person name="Jen D."/>
            <person name="Larson L."/>
            <person name="Mehta T."/>
            <person name="Neiman D."/>
            <person name="Pearson M."/>
            <person name="Roberts A."/>
            <person name="Saif S."/>
            <person name="Shea T."/>
            <person name="Shenoy N."/>
            <person name="Sisk P."/>
            <person name="Stolte C."/>
            <person name="Sykes S."/>
            <person name="Walk T."/>
            <person name="White J."/>
            <person name="Yandava C."/>
            <person name="Haas B."/>
            <person name="Nusbaum C."/>
            <person name="Birren B."/>
        </authorList>
    </citation>
    <scope>NUCLEOTIDE SEQUENCE [LARGE SCALE GENOMIC DNA]</scope>
    <source>
        <strain evidence="3">R3-111a-1</strain>
    </source>
</reference>
<keyword evidence="3" id="KW-1185">Reference proteome</keyword>
<evidence type="ECO:0000313" key="2">
    <source>
        <dbReference type="EnsemblFungi" id="EJT69497"/>
    </source>
</evidence>
<proteinExistence type="predicted"/>
<reference evidence="1" key="2">
    <citation type="submission" date="2010-07" db="EMBL/GenBank/DDBJ databases">
        <authorList>
            <consortium name="The Broad Institute Genome Sequencing Platform"/>
            <consortium name="Broad Institute Genome Sequencing Center for Infectious Disease"/>
            <person name="Ma L.-J."/>
            <person name="Dead R."/>
            <person name="Young S."/>
            <person name="Zeng Q."/>
            <person name="Koehrsen M."/>
            <person name="Alvarado L."/>
            <person name="Berlin A."/>
            <person name="Chapman S.B."/>
            <person name="Chen Z."/>
            <person name="Freedman E."/>
            <person name="Gellesch M."/>
            <person name="Goldberg J."/>
            <person name="Griggs A."/>
            <person name="Gujja S."/>
            <person name="Heilman E.R."/>
            <person name="Heiman D."/>
            <person name="Hepburn T."/>
            <person name="Howarth C."/>
            <person name="Jen D."/>
            <person name="Larson L."/>
            <person name="Mehta T."/>
            <person name="Neiman D."/>
            <person name="Pearson M."/>
            <person name="Roberts A."/>
            <person name="Saif S."/>
            <person name="Shea T."/>
            <person name="Shenoy N."/>
            <person name="Sisk P."/>
            <person name="Stolte C."/>
            <person name="Sykes S."/>
            <person name="Walk T."/>
            <person name="White J."/>
            <person name="Yandava C."/>
            <person name="Haas B."/>
            <person name="Nusbaum C."/>
            <person name="Birren B."/>
        </authorList>
    </citation>
    <scope>NUCLEOTIDE SEQUENCE</scope>
    <source>
        <strain evidence="1">R3-111a-1</strain>
    </source>
</reference>
<dbReference type="Proteomes" id="UP000006039">
    <property type="component" value="Unassembled WGS sequence"/>
</dbReference>
<dbReference type="VEuPathDB" id="FungiDB:GGTG_13116"/>
<dbReference type="EnsemblFungi" id="EJT69497">
    <property type="protein sequence ID" value="EJT69497"/>
    <property type="gene ID" value="GGTG_13116"/>
</dbReference>
<organism evidence="1">
    <name type="scientific">Gaeumannomyces tritici (strain R3-111a-1)</name>
    <name type="common">Wheat and barley take-all root rot fungus</name>
    <name type="synonym">Gaeumannomyces graminis var. tritici</name>
    <dbReference type="NCBI Taxonomy" id="644352"/>
    <lineage>
        <taxon>Eukaryota</taxon>
        <taxon>Fungi</taxon>
        <taxon>Dikarya</taxon>
        <taxon>Ascomycota</taxon>
        <taxon>Pezizomycotina</taxon>
        <taxon>Sordariomycetes</taxon>
        <taxon>Sordariomycetidae</taxon>
        <taxon>Magnaporthales</taxon>
        <taxon>Magnaporthaceae</taxon>
        <taxon>Gaeumannomyces</taxon>
    </lineage>
</organism>
<dbReference type="GeneID" id="20353574"/>
<dbReference type="EMBL" id="GL385404">
    <property type="protein sequence ID" value="EJT69497.1"/>
    <property type="molecule type" value="Genomic_DNA"/>
</dbReference>
<name>J3PHY5_GAET3</name>
<evidence type="ECO:0000313" key="3">
    <source>
        <dbReference type="Proteomes" id="UP000006039"/>
    </source>
</evidence>
<dbReference type="AlphaFoldDB" id="J3PHY5"/>
<reference evidence="2" key="4">
    <citation type="journal article" date="2015" name="G3 (Bethesda)">
        <title>Genome sequences of three phytopathogenic species of the Magnaporthaceae family of fungi.</title>
        <authorList>
            <person name="Okagaki L.H."/>
            <person name="Nunes C.C."/>
            <person name="Sailsbery J."/>
            <person name="Clay B."/>
            <person name="Brown D."/>
            <person name="John T."/>
            <person name="Oh Y."/>
            <person name="Young N."/>
            <person name="Fitzgerald M."/>
            <person name="Haas B.J."/>
            <person name="Zeng Q."/>
            <person name="Young S."/>
            <person name="Adiconis X."/>
            <person name="Fan L."/>
            <person name="Levin J.Z."/>
            <person name="Mitchell T.K."/>
            <person name="Okubara P.A."/>
            <person name="Farman M.L."/>
            <person name="Kohn L.M."/>
            <person name="Birren B."/>
            <person name="Ma L.-J."/>
            <person name="Dean R.A."/>
        </authorList>
    </citation>
    <scope>NUCLEOTIDE SEQUENCE</scope>
    <source>
        <strain evidence="2">R3-111a-1</strain>
    </source>
</reference>
<protein>
    <submittedName>
        <fullName evidence="1 2">Uncharacterized protein</fullName>
    </submittedName>
</protein>
<dbReference type="RefSeq" id="XP_009229282.1">
    <property type="nucleotide sequence ID" value="XM_009231018.1"/>
</dbReference>
<reference evidence="1" key="3">
    <citation type="submission" date="2010-09" db="EMBL/GenBank/DDBJ databases">
        <title>Annotation of Gaeumannomyces graminis var. tritici R3-111a-1.</title>
        <authorList>
            <consortium name="The Broad Institute Genome Sequencing Platform"/>
            <person name="Ma L.-J."/>
            <person name="Dead R."/>
            <person name="Young S.K."/>
            <person name="Zeng Q."/>
            <person name="Gargeya S."/>
            <person name="Fitzgerald M."/>
            <person name="Haas B."/>
            <person name="Abouelleil A."/>
            <person name="Alvarado L."/>
            <person name="Arachchi H.M."/>
            <person name="Berlin A."/>
            <person name="Brown A."/>
            <person name="Chapman S.B."/>
            <person name="Chen Z."/>
            <person name="Dunbar C."/>
            <person name="Freedman E."/>
            <person name="Gearin G."/>
            <person name="Gellesch M."/>
            <person name="Goldberg J."/>
            <person name="Griggs A."/>
            <person name="Gujja S."/>
            <person name="Heiman D."/>
            <person name="Howarth C."/>
            <person name="Larson L."/>
            <person name="Lui A."/>
            <person name="MacDonald P.J.P."/>
            <person name="Mehta T."/>
            <person name="Montmayeur A."/>
            <person name="Murphy C."/>
            <person name="Neiman D."/>
            <person name="Pearson M."/>
            <person name="Priest M."/>
            <person name="Roberts A."/>
            <person name="Saif S."/>
            <person name="Shea T."/>
            <person name="Shenoy N."/>
            <person name="Sisk P."/>
            <person name="Stolte C."/>
            <person name="Sykes S."/>
            <person name="Yandava C."/>
            <person name="Wortman J."/>
            <person name="Nusbaum C."/>
            <person name="Birren B."/>
        </authorList>
    </citation>
    <scope>NUCLEOTIDE SEQUENCE</scope>
    <source>
        <strain evidence="1">R3-111a-1</strain>
    </source>
</reference>
<gene>
    <name evidence="2" type="primary">20353574</name>
    <name evidence="1" type="ORF">GGTG_13116</name>
</gene>
<accession>J3PHY5</accession>
<sequence length="104" mass="11461">MLADLWVVMRENRSPQGFANVMIPPRRVYRPLSRCQEWPSSVALGAWWRLSARSAIVMRLGDGDAAPRPRSPALGKVPTDPFLAAWEKTNVGCPPAQPQNPAAV</sequence>
<evidence type="ECO:0000313" key="1">
    <source>
        <dbReference type="EMBL" id="EJT69497.1"/>
    </source>
</evidence>
<dbReference type="HOGENOM" id="CLU_2250329_0_0_1"/>
<reference evidence="2" key="5">
    <citation type="submission" date="2018-04" db="UniProtKB">
        <authorList>
            <consortium name="EnsemblFungi"/>
        </authorList>
    </citation>
    <scope>IDENTIFICATION</scope>
    <source>
        <strain evidence="2">R3-111a-1</strain>
    </source>
</reference>